<name>A0A2P2MS28_RHIMU</name>
<proteinExistence type="predicted"/>
<accession>A0A2P2MS28</accession>
<reference evidence="1" key="1">
    <citation type="submission" date="2018-02" db="EMBL/GenBank/DDBJ databases">
        <title>Rhizophora mucronata_Transcriptome.</title>
        <authorList>
            <person name="Meera S.P."/>
            <person name="Sreeshan A."/>
            <person name="Augustine A."/>
        </authorList>
    </citation>
    <scope>NUCLEOTIDE SEQUENCE</scope>
    <source>
        <tissue evidence="1">Leaf</tissue>
    </source>
</reference>
<organism evidence="1">
    <name type="scientific">Rhizophora mucronata</name>
    <name type="common">Asiatic mangrove</name>
    <dbReference type="NCBI Taxonomy" id="61149"/>
    <lineage>
        <taxon>Eukaryota</taxon>
        <taxon>Viridiplantae</taxon>
        <taxon>Streptophyta</taxon>
        <taxon>Embryophyta</taxon>
        <taxon>Tracheophyta</taxon>
        <taxon>Spermatophyta</taxon>
        <taxon>Magnoliopsida</taxon>
        <taxon>eudicotyledons</taxon>
        <taxon>Gunneridae</taxon>
        <taxon>Pentapetalae</taxon>
        <taxon>rosids</taxon>
        <taxon>fabids</taxon>
        <taxon>Malpighiales</taxon>
        <taxon>Rhizophoraceae</taxon>
        <taxon>Rhizophora</taxon>
    </lineage>
</organism>
<dbReference type="EMBL" id="GGEC01052521">
    <property type="protein sequence ID" value="MBX33005.1"/>
    <property type="molecule type" value="Transcribed_RNA"/>
</dbReference>
<dbReference type="Gene3D" id="6.10.140.920">
    <property type="match status" value="1"/>
</dbReference>
<sequence length="105" mass="11965">MDELEMEKKRGEELDRISKARQTHCWWESPIEELDLPQLELLKVGLEDLKKKVAKQKEQLLIPSSNATQSFAPDSYGGVPYFEPENDGYNKNVVPNANNLGHSLP</sequence>
<dbReference type="EMBL" id="GGEC01052520">
    <property type="protein sequence ID" value="MBX33004.1"/>
    <property type="molecule type" value="Transcribed_RNA"/>
</dbReference>
<protein>
    <submittedName>
        <fullName evidence="1">Uncharacterized protein MANES_10G100400</fullName>
    </submittedName>
</protein>
<evidence type="ECO:0000313" key="1">
    <source>
        <dbReference type="EMBL" id="MBX33005.1"/>
    </source>
</evidence>
<dbReference type="AlphaFoldDB" id="A0A2P2MS28"/>